<dbReference type="EMBL" id="GBXM01073710">
    <property type="protein sequence ID" value="JAH34867.1"/>
    <property type="molecule type" value="Transcribed_RNA"/>
</dbReference>
<sequence>MGHGKGKKPKT</sequence>
<protein>
    <submittedName>
        <fullName evidence="1">Uncharacterized protein</fullName>
    </submittedName>
</protein>
<evidence type="ECO:0000313" key="1">
    <source>
        <dbReference type="EMBL" id="JAH34867.1"/>
    </source>
</evidence>
<accession>A0A0E9S103</accession>
<reference evidence="1" key="1">
    <citation type="submission" date="2014-11" db="EMBL/GenBank/DDBJ databases">
        <authorList>
            <person name="Amaro Gonzalez C."/>
        </authorList>
    </citation>
    <scope>NUCLEOTIDE SEQUENCE</scope>
</reference>
<name>A0A0E9S103_ANGAN</name>
<reference evidence="1" key="2">
    <citation type="journal article" date="2015" name="Fish Shellfish Immunol.">
        <title>Early steps in the European eel (Anguilla anguilla)-Vibrio vulnificus interaction in the gills: Role of the RtxA13 toxin.</title>
        <authorList>
            <person name="Callol A."/>
            <person name="Pajuelo D."/>
            <person name="Ebbesson L."/>
            <person name="Teles M."/>
            <person name="MacKenzie S."/>
            <person name="Amaro C."/>
        </authorList>
    </citation>
    <scope>NUCLEOTIDE SEQUENCE</scope>
</reference>
<proteinExistence type="predicted"/>
<organism evidence="1">
    <name type="scientific">Anguilla anguilla</name>
    <name type="common">European freshwater eel</name>
    <name type="synonym">Muraena anguilla</name>
    <dbReference type="NCBI Taxonomy" id="7936"/>
    <lineage>
        <taxon>Eukaryota</taxon>
        <taxon>Metazoa</taxon>
        <taxon>Chordata</taxon>
        <taxon>Craniata</taxon>
        <taxon>Vertebrata</taxon>
        <taxon>Euteleostomi</taxon>
        <taxon>Actinopterygii</taxon>
        <taxon>Neopterygii</taxon>
        <taxon>Teleostei</taxon>
        <taxon>Anguilliformes</taxon>
        <taxon>Anguillidae</taxon>
        <taxon>Anguilla</taxon>
    </lineage>
</organism>